<keyword evidence="2" id="KW-0808">Transferase</keyword>
<keyword evidence="2" id="KW-0489">Methyltransferase</keyword>
<dbReference type="Proteomes" id="UP000034403">
    <property type="component" value="Unassembled WGS sequence"/>
</dbReference>
<reference evidence="2 3" key="1">
    <citation type="journal article" date="2015" name="Nature">
        <title>rRNA introns, odd ribosomes, and small enigmatic genomes across a large radiation of phyla.</title>
        <authorList>
            <person name="Brown C.T."/>
            <person name="Hug L.A."/>
            <person name="Thomas B.C."/>
            <person name="Sharon I."/>
            <person name="Castelle C.J."/>
            <person name="Singh A."/>
            <person name="Wilkins M.J."/>
            <person name="Williams K.H."/>
            <person name="Banfield J.F."/>
        </authorList>
    </citation>
    <scope>NUCLEOTIDE SEQUENCE [LARGE SCALE GENOMIC DNA]</scope>
</reference>
<dbReference type="Gene3D" id="3.40.50.150">
    <property type="entry name" value="Vaccinia Virus protein VP39"/>
    <property type="match status" value="1"/>
</dbReference>
<dbReference type="CDD" id="cd02440">
    <property type="entry name" value="AdoMet_MTases"/>
    <property type="match status" value="1"/>
</dbReference>
<protein>
    <submittedName>
        <fullName evidence="2">Methyltransferase type 11</fullName>
    </submittedName>
</protein>
<comment type="caution">
    <text evidence="2">The sequence shown here is derived from an EMBL/GenBank/DDBJ whole genome shotgun (WGS) entry which is preliminary data.</text>
</comment>
<dbReference type="InterPro" id="IPR013216">
    <property type="entry name" value="Methyltransf_11"/>
</dbReference>
<dbReference type="AlphaFoldDB" id="A0A0G1X5Z3"/>
<accession>A0A0G1X5Z3</accession>
<dbReference type="SUPFAM" id="SSF53335">
    <property type="entry name" value="S-adenosyl-L-methionine-dependent methyltransferases"/>
    <property type="match status" value="1"/>
</dbReference>
<evidence type="ECO:0000313" key="2">
    <source>
        <dbReference type="EMBL" id="KKU89830.1"/>
    </source>
</evidence>
<dbReference type="InterPro" id="IPR029063">
    <property type="entry name" value="SAM-dependent_MTases_sf"/>
</dbReference>
<evidence type="ECO:0000313" key="3">
    <source>
        <dbReference type="Proteomes" id="UP000034403"/>
    </source>
</evidence>
<dbReference type="GO" id="GO:0008757">
    <property type="term" value="F:S-adenosylmethionine-dependent methyltransferase activity"/>
    <property type="evidence" value="ECO:0007669"/>
    <property type="project" value="InterPro"/>
</dbReference>
<feature type="domain" description="Methyltransferase type 11" evidence="1">
    <location>
        <begin position="98"/>
        <end position="177"/>
    </location>
</feature>
<proteinExistence type="predicted"/>
<organism evidence="2 3">
    <name type="scientific">Candidatus Yanofskybacteria bacterium GW2011_GWA1_48_10</name>
    <dbReference type="NCBI Taxonomy" id="1619022"/>
    <lineage>
        <taxon>Bacteria</taxon>
        <taxon>Candidatus Yanofskyibacteriota</taxon>
    </lineage>
</organism>
<evidence type="ECO:0000259" key="1">
    <source>
        <dbReference type="Pfam" id="PF08241"/>
    </source>
</evidence>
<gene>
    <name evidence="2" type="ORF">UY20_C0004G0012</name>
</gene>
<dbReference type="Pfam" id="PF08241">
    <property type="entry name" value="Methyltransf_11"/>
    <property type="match status" value="1"/>
</dbReference>
<dbReference type="EMBL" id="LCPC01000004">
    <property type="protein sequence ID" value="KKU89830.1"/>
    <property type="molecule type" value="Genomic_DNA"/>
</dbReference>
<dbReference type="GO" id="GO:0032259">
    <property type="term" value="P:methylation"/>
    <property type="evidence" value="ECO:0007669"/>
    <property type="project" value="UniProtKB-KW"/>
</dbReference>
<name>A0A0G1X5Z3_9BACT</name>
<sequence length="258" mass="29623">MPADTALSPDYLAFSLWSYEGLIKHFCQQRSFLNTYCLLFSRAIILFLSVDCSSMKFDLQKRLWHKFWAYFWYPKIYVRAKILAPYLAKFLQKKSTILDIGGGQGILSLVLARLLQAEVVNTDIVDYSTKGVPFVLSKKDKLPFNDKSFDYSLLIDVLHHCPAPEALLKEAKRVTRSQIVILENNISARAVGNKKDLHWLMDAVQSVIFGIPLPRSIPVKYWQSLLKREGFVVTKEEDTSGKLPLINQHLFVIKTDLH</sequence>